<dbReference type="Proteomes" id="UP000318017">
    <property type="component" value="Chromosome"/>
</dbReference>
<keyword evidence="3" id="KW-1185">Reference proteome</keyword>
<keyword evidence="1" id="KW-1133">Transmembrane helix</keyword>
<dbReference type="AlphaFoldDB" id="A0A518G4Z5"/>
<dbReference type="OrthoDB" id="267029at2"/>
<name>A0A518G4Z5_9BACT</name>
<evidence type="ECO:0000313" key="3">
    <source>
        <dbReference type="Proteomes" id="UP000318017"/>
    </source>
</evidence>
<organism evidence="2 3">
    <name type="scientific">Aureliella helgolandensis</name>
    <dbReference type="NCBI Taxonomy" id="2527968"/>
    <lineage>
        <taxon>Bacteria</taxon>
        <taxon>Pseudomonadati</taxon>
        <taxon>Planctomycetota</taxon>
        <taxon>Planctomycetia</taxon>
        <taxon>Pirellulales</taxon>
        <taxon>Pirellulaceae</taxon>
        <taxon>Aureliella</taxon>
    </lineage>
</organism>
<feature type="transmembrane region" description="Helical" evidence="1">
    <location>
        <begin position="89"/>
        <end position="116"/>
    </location>
</feature>
<keyword evidence="1" id="KW-0812">Transmembrane</keyword>
<accession>A0A518G4Z5</accession>
<evidence type="ECO:0000313" key="2">
    <source>
        <dbReference type="EMBL" id="QDV23668.1"/>
    </source>
</evidence>
<proteinExistence type="predicted"/>
<dbReference type="InterPro" id="IPR025098">
    <property type="entry name" value="DUF4013"/>
</dbReference>
<dbReference type="RefSeq" id="WP_145076744.1">
    <property type="nucleotide sequence ID" value="NZ_CP036298.1"/>
</dbReference>
<keyword evidence="1" id="KW-0472">Membrane</keyword>
<feature type="transmembrane region" description="Helical" evidence="1">
    <location>
        <begin position="128"/>
        <end position="154"/>
    </location>
</feature>
<evidence type="ECO:0008006" key="4">
    <source>
        <dbReference type="Google" id="ProtNLM"/>
    </source>
</evidence>
<dbReference type="EMBL" id="CP036298">
    <property type="protein sequence ID" value="QDV23668.1"/>
    <property type="molecule type" value="Genomic_DNA"/>
</dbReference>
<dbReference type="KEGG" id="ahel:Q31a_19730"/>
<dbReference type="Pfam" id="PF13197">
    <property type="entry name" value="DUF4013"/>
    <property type="match status" value="1"/>
</dbReference>
<feature type="transmembrane region" description="Helical" evidence="1">
    <location>
        <begin position="28"/>
        <end position="52"/>
    </location>
</feature>
<gene>
    <name evidence="2" type="ORF">Q31a_19730</name>
</gene>
<evidence type="ECO:0000256" key="1">
    <source>
        <dbReference type="SAM" id="Phobius"/>
    </source>
</evidence>
<sequence length="251" mass="26782">MINADNSSVPTSSSPVAALRYIFNSPNWIMNVVWMSLAALSSGIFVGQIAALGYGTELIQRNAAFRRSESMDVDIDRLGDYISKGIWPYLVHLAIGFLFSILLALPLAGIFVFGALGLGAAAGEAGIAFAPLFFIPIALAISTVLSIASIPFILRSMVCQDFLPAFDVGWALEFVSKMFWEILVSGIIFGILSMAILFAGLLLCGVGYFPACGIVLAGAMHMLAQWYEIFLSRGGTPIPPSDSSIVEASIL</sequence>
<protein>
    <recommendedName>
        <fullName evidence="4">DUF4013 domain-containing protein</fullName>
    </recommendedName>
</protein>
<reference evidence="2 3" key="1">
    <citation type="submission" date="2019-02" db="EMBL/GenBank/DDBJ databases">
        <title>Deep-cultivation of Planctomycetes and their phenomic and genomic characterization uncovers novel biology.</title>
        <authorList>
            <person name="Wiegand S."/>
            <person name="Jogler M."/>
            <person name="Boedeker C."/>
            <person name="Pinto D."/>
            <person name="Vollmers J."/>
            <person name="Rivas-Marin E."/>
            <person name="Kohn T."/>
            <person name="Peeters S.H."/>
            <person name="Heuer A."/>
            <person name="Rast P."/>
            <person name="Oberbeckmann S."/>
            <person name="Bunk B."/>
            <person name="Jeske O."/>
            <person name="Meyerdierks A."/>
            <person name="Storesund J.E."/>
            <person name="Kallscheuer N."/>
            <person name="Luecker S."/>
            <person name="Lage O.M."/>
            <person name="Pohl T."/>
            <person name="Merkel B.J."/>
            <person name="Hornburger P."/>
            <person name="Mueller R.-W."/>
            <person name="Bruemmer F."/>
            <person name="Labrenz M."/>
            <person name="Spormann A.M."/>
            <person name="Op den Camp H."/>
            <person name="Overmann J."/>
            <person name="Amann R."/>
            <person name="Jetten M.S.M."/>
            <person name="Mascher T."/>
            <person name="Medema M.H."/>
            <person name="Devos D.P."/>
            <person name="Kaster A.-K."/>
            <person name="Ovreas L."/>
            <person name="Rohde M."/>
            <person name="Galperin M.Y."/>
            <person name="Jogler C."/>
        </authorList>
    </citation>
    <scope>NUCLEOTIDE SEQUENCE [LARGE SCALE GENOMIC DNA]</scope>
    <source>
        <strain evidence="2 3">Q31a</strain>
    </source>
</reference>